<evidence type="ECO:0000259" key="8">
    <source>
        <dbReference type="PROSITE" id="PS50206"/>
    </source>
</evidence>
<name>A0A4U8UZS7_STECR</name>
<dbReference type="EMBL" id="AZBU02000001">
    <property type="protein sequence ID" value="TMS39090.1"/>
    <property type="molecule type" value="Genomic_DNA"/>
</dbReference>
<comment type="similarity">
    <text evidence="1">Belongs to the MPI phosphatase family.</text>
</comment>
<dbReference type="SMART" id="SM00450">
    <property type="entry name" value="RHOD"/>
    <property type="match status" value="1"/>
</dbReference>
<dbReference type="AlphaFoldDB" id="A0A4U8UZS7"/>
<dbReference type="GO" id="GO:0051301">
    <property type="term" value="P:cell division"/>
    <property type="evidence" value="ECO:0007669"/>
    <property type="project" value="UniProtKB-KW"/>
</dbReference>
<dbReference type="GO" id="GO:0010971">
    <property type="term" value="P:positive regulation of G2/M transition of mitotic cell cycle"/>
    <property type="evidence" value="ECO:0007669"/>
    <property type="project" value="TreeGrafter"/>
</dbReference>
<evidence type="ECO:0000313" key="9">
    <source>
        <dbReference type="EMBL" id="TMS39090.1"/>
    </source>
</evidence>
<keyword evidence="5" id="KW-0904">Protein phosphatase</keyword>
<dbReference type="GO" id="GO:0004725">
    <property type="term" value="F:protein tyrosine phosphatase activity"/>
    <property type="evidence" value="ECO:0007669"/>
    <property type="project" value="UniProtKB-EC"/>
</dbReference>
<dbReference type="GO" id="GO:0110032">
    <property type="term" value="P:positive regulation of G2/MI transition of meiotic cell cycle"/>
    <property type="evidence" value="ECO:0007669"/>
    <property type="project" value="TreeGrafter"/>
</dbReference>
<comment type="caution">
    <text evidence="9">The sequence shown here is derived from an EMBL/GenBank/DDBJ whole genome shotgun (WGS) entry which is preliminary data.</text>
</comment>
<sequence>MGKPSVTREQDIIHDYHLPKVEASQVQSSAFRSIAPNVLADLIRTLPEQEFATKYFLVDCRYPYEYFGGHIRNATNIFDPSVVENTFYPEDPTEADFMRSRIPIFYCEFSQKRGPTMGYKLREVDRMRNNDKYPRVDFPEIYLLDRGYSNFFVTPGCKVSDVVQLELREDVRRAAQRNAASDVLPSVEVPVASSNTGIPMQQCLPESHVDAVRNVRRAEPLLHR</sequence>
<dbReference type="PANTHER" id="PTHR10828">
    <property type="entry name" value="M-PHASE INDUCER PHOSPHATASE DUAL SPECIFICITY PHOSPHATASE CDC25"/>
    <property type="match status" value="1"/>
</dbReference>
<organism evidence="9 10">
    <name type="scientific">Steinernema carpocapsae</name>
    <name type="common">Entomopathogenic nematode</name>
    <dbReference type="NCBI Taxonomy" id="34508"/>
    <lineage>
        <taxon>Eukaryota</taxon>
        <taxon>Metazoa</taxon>
        <taxon>Ecdysozoa</taxon>
        <taxon>Nematoda</taxon>
        <taxon>Chromadorea</taxon>
        <taxon>Rhabditida</taxon>
        <taxon>Tylenchina</taxon>
        <taxon>Panagrolaimomorpha</taxon>
        <taxon>Strongyloidoidea</taxon>
        <taxon>Steinernematidae</taxon>
        <taxon>Steinernema</taxon>
    </lineage>
</organism>
<evidence type="ECO:0000256" key="1">
    <source>
        <dbReference type="ARBA" id="ARBA00011065"/>
    </source>
</evidence>
<evidence type="ECO:0000313" key="10">
    <source>
        <dbReference type="Proteomes" id="UP000298663"/>
    </source>
</evidence>
<dbReference type="EC" id="3.1.3.48" evidence="2"/>
<evidence type="ECO:0000256" key="7">
    <source>
        <dbReference type="ARBA" id="ARBA00051722"/>
    </source>
</evidence>
<dbReference type="GO" id="GO:0005737">
    <property type="term" value="C:cytoplasm"/>
    <property type="evidence" value="ECO:0007669"/>
    <property type="project" value="TreeGrafter"/>
</dbReference>
<evidence type="ECO:0000256" key="4">
    <source>
        <dbReference type="ARBA" id="ARBA00022801"/>
    </source>
</evidence>
<dbReference type="PROSITE" id="PS50206">
    <property type="entry name" value="RHODANESE_3"/>
    <property type="match status" value="1"/>
</dbReference>
<evidence type="ECO:0000256" key="5">
    <source>
        <dbReference type="ARBA" id="ARBA00022912"/>
    </source>
</evidence>
<dbReference type="InterPro" id="IPR001763">
    <property type="entry name" value="Rhodanese-like_dom"/>
</dbReference>
<evidence type="ECO:0000256" key="3">
    <source>
        <dbReference type="ARBA" id="ARBA00022618"/>
    </source>
</evidence>
<comment type="catalytic activity">
    <reaction evidence="7">
        <text>O-phospho-L-tyrosyl-[protein] + H2O = L-tyrosyl-[protein] + phosphate</text>
        <dbReference type="Rhea" id="RHEA:10684"/>
        <dbReference type="Rhea" id="RHEA-COMP:10136"/>
        <dbReference type="Rhea" id="RHEA-COMP:20101"/>
        <dbReference type="ChEBI" id="CHEBI:15377"/>
        <dbReference type="ChEBI" id="CHEBI:43474"/>
        <dbReference type="ChEBI" id="CHEBI:46858"/>
        <dbReference type="ChEBI" id="CHEBI:61978"/>
        <dbReference type="EC" id="3.1.3.48"/>
    </reaction>
</comment>
<reference evidence="9 10" key="2">
    <citation type="journal article" date="2019" name="G3 (Bethesda)">
        <title>Hybrid Assembly of the Genome of the Entomopathogenic Nematode Steinernema carpocapsae Identifies the X-Chromosome.</title>
        <authorList>
            <person name="Serra L."/>
            <person name="Macchietto M."/>
            <person name="Macias-Munoz A."/>
            <person name="McGill C.J."/>
            <person name="Rodriguez I.M."/>
            <person name="Rodriguez B."/>
            <person name="Murad R."/>
            <person name="Mortazavi A."/>
        </authorList>
    </citation>
    <scope>NUCLEOTIDE SEQUENCE [LARGE SCALE GENOMIC DNA]</scope>
    <source>
        <strain evidence="9 10">ALL</strain>
    </source>
</reference>
<evidence type="ECO:0000256" key="2">
    <source>
        <dbReference type="ARBA" id="ARBA00013064"/>
    </source>
</evidence>
<proteinExistence type="inferred from homology"/>
<evidence type="ECO:0000256" key="6">
    <source>
        <dbReference type="ARBA" id="ARBA00023306"/>
    </source>
</evidence>
<protein>
    <recommendedName>
        <fullName evidence="2">protein-tyrosine-phosphatase</fullName>
        <ecNumber evidence="2">3.1.3.48</ecNumber>
    </recommendedName>
</protein>
<dbReference type="InterPro" id="IPR036873">
    <property type="entry name" value="Rhodanese-like_dom_sf"/>
</dbReference>
<dbReference type="Gene3D" id="3.40.250.10">
    <property type="entry name" value="Rhodanese-like domain"/>
    <property type="match status" value="1"/>
</dbReference>
<keyword evidence="4" id="KW-0378">Hydrolase</keyword>
<accession>A0A4U8UZS7</accession>
<dbReference type="STRING" id="34508.A0A4U8UZS7"/>
<reference evidence="9 10" key="1">
    <citation type="journal article" date="2015" name="Genome Biol.">
        <title>Comparative genomics of Steinernema reveals deeply conserved gene regulatory networks.</title>
        <authorList>
            <person name="Dillman A.R."/>
            <person name="Macchietto M."/>
            <person name="Porter C.F."/>
            <person name="Rogers A."/>
            <person name="Williams B."/>
            <person name="Antoshechkin I."/>
            <person name="Lee M.M."/>
            <person name="Goodwin Z."/>
            <person name="Lu X."/>
            <person name="Lewis E.E."/>
            <person name="Goodrich-Blair H."/>
            <person name="Stock S.P."/>
            <person name="Adams B.J."/>
            <person name="Sternberg P.W."/>
            <person name="Mortazavi A."/>
        </authorList>
    </citation>
    <scope>NUCLEOTIDE SEQUENCE [LARGE SCALE GENOMIC DNA]</scope>
    <source>
        <strain evidence="9 10">ALL</strain>
    </source>
</reference>
<dbReference type="SUPFAM" id="SSF52821">
    <property type="entry name" value="Rhodanese/Cell cycle control phosphatase"/>
    <property type="match status" value="1"/>
</dbReference>
<dbReference type="InterPro" id="IPR000751">
    <property type="entry name" value="MPI_Phosphatase"/>
</dbReference>
<feature type="domain" description="Rhodanese" evidence="8">
    <location>
        <begin position="51"/>
        <end position="160"/>
    </location>
</feature>
<keyword evidence="3" id="KW-0132">Cell division</keyword>
<dbReference type="Pfam" id="PF00581">
    <property type="entry name" value="Rhodanese"/>
    <property type="match status" value="1"/>
</dbReference>
<dbReference type="PANTHER" id="PTHR10828:SF76">
    <property type="entry name" value="M-PHASE INDUCER PHOSPHATASE"/>
    <property type="match status" value="1"/>
</dbReference>
<keyword evidence="10" id="KW-1185">Reference proteome</keyword>
<gene>
    <name evidence="9" type="ORF">L596_005669</name>
</gene>
<keyword evidence="6" id="KW-0131">Cell cycle</keyword>
<dbReference type="OrthoDB" id="26523at2759"/>
<dbReference type="Proteomes" id="UP000298663">
    <property type="component" value="Unassembled WGS sequence"/>
</dbReference>
<dbReference type="PRINTS" id="PR00716">
    <property type="entry name" value="MPIPHPHTASE"/>
</dbReference>
<dbReference type="GO" id="GO:0000086">
    <property type="term" value="P:G2/M transition of mitotic cell cycle"/>
    <property type="evidence" value="ECO:0007669"/>
    <property type="project" value="TreeGrafter"/>
</dbReference>
<dbReference type="GO" id="GO:0005634">
    <property type="term" value="C:nucleus"/>
    <property type="evidence" value="ECO:0007669"/>
    <property type="project" value="TreeGrafter"/>
</dbReference>